<accession>A0A2W1JP59</accession>
<sequence length="378" mass="42178">MALLNQQLQRWLPTGLKQFLDRLANSDEAAEQPEENCADLTPEQIEQLSEAIQSLPNHPVNPEAIYSDIKAALEQWQANPQSSNNSLAILSSPGVAIANILAHDLEQQLAGHEPPVLVLATADRARESHQIESLLEQRIQQTGADQDRCIVVIPDLSQCFLRSVDGLSSLDFLQETLLQNPCRFTIMGLDPVAWHYLGVVSHLATYCSQELSLPKLEADQLQDWLKPVIDQFQLQFSRHSALQKATNDSPESRYFKELAALSNGNRVVAEQLFLQSIHSANDRPEALELGVPKLPNLPSLQESDNYLLYSLLLHGEMTLSALADSLGEAVPTLRYQAQALQQSEVILLREDRLSINPTYDPELRQSLALNNFVIDSRD</sequence>
<protein>
    <submittedName>
        <fullName evidence="1">Uncharacterized protein</fullName>
    </submittedName>
</protein>
<reference evidence="1 2" key="1">
    <citation type="journal article" date="2018" name="Sci. Rep.">
        <title>A novel species of the marine cyanobacterium Acaryochloris with a unique pigment content and lifestyle.</title>
        <authorList>
            <person name="Partensky F."/>
            <person name="Six C."/>
            <person name="Ratin M."/>
            <person name="Garczarek L."/>
            <person name="Vaulot D."/>
            <person name="Probert I."/>
            <person name="Calteau A."/>
            <person name="Gourvil P."/>
            <person name="Marie D."/>
            <person name="Grebert T."/>
            <person name="Bouchier C."/>
            <person name="Le Panse S."/>
            <person name="Gachenot M."/>
            <person name="Rodriguez F."/>
            <person name="Garrido J.L."/>
        </authorList>
    </citation>
    <scope>NUCLEOTIDE SEQUENCE [LARGE SCALE GENOMIC DNA]</scope>
    <source>
        <strain evidence="1 2">RCC1774</strain>
    </source>
</reference>
<proteinExistence type="predicted"/>
<evidence type="ECO:0000313" key="2">
    <source>
        <dbReference type="Proteomes" id="UP000248857"/>
    </source>
</evidence>
<gene>
    <name evidence="1" type="ORF">C1752_00313</name>
</gene>
<dbReference type="OrthoDB" id="525862at2"/>
<dbReference type="AlphaFoldDB" id="A0A2W1JP59"/>
<comment type="caution">
    <text evidence="1">The sequence shown here is derived from an EMBL/GenBank/DDBJ whole genome shotgun (WGS) entry which is preliminary data.</text>
</comment>
<evidence type="ECO:0000313" key="1">
    <source>
        <dbReference type="EMBL" id="PZD75120.1"/>
    </source>
</evidence>
<organism evidence="1 2">
    <name type="scientific">Acaryochloris thomasi RCC1774</name>
    <dbReference type="NCBI Taxonomy" id="1764569"/>
    <lineage>
        <taxon>Bacteria</taxon>
        <taxon>Bacillati</taxon>
        <taxon>Cyanobacteriota</taxon>
        <taxon>Cyanophyceae</taxon>
        <taxon>Acaryochloridales</taxon>
        <taxon>Acaryochloridaceae</taxon>
        <taxon>Acaryochloris</taxon>
        <taxon>Acaryochloris thomasi</taxon>
    </lineage>
</organism>
<name>A0A2W1JP59_9CYAN</name>
<dbReference type="EMBL" id="PQWO01000001">
    <property type="protein sequence ID" value="PZD75120.1"/>
    <property type="molecule type" value="Genomic_DNA"/>
</dbReference>
<dbReference type="Proteomes" id="UP000248857">
    <property type="component" value="Unassembled WGS sequence"/>
</dbReference>
<keyword evidence="2" id="KW-1185">Reference proteome</keyword>
<dbReference type="RefSeq" id="WP_110984294.1">
    <property type="nucleotide sequence ID" value="NZ_CAWNWM010000001.1"/>
</dbReference>